<evidence type="ECO:0000313" key="12">
    <source>
        <dbReference type="Proteomes" id="UP000027120"/>
    </source>
</evidence>
<keyword evidence="12" id="KW-1185">Reference proteome</keyword>
<accession>A0A067F801</accession>
<dbReference type="GO" id="GO:0005886">
    <property type="term" value="C:plasma membrane"/>
    <property type="evidence" value="ECO:0000318"/>
    <property type="project" value="GO_Central"/>
</dbReference>
<evidence type="ECO:0000256" key="2">
    <source>
        <dbReference type="ARBA" id="ARBA00022692"/>
    </source>
</evidence>
<feature type="transmembrane region" description="Helical" evidence="8">
    <location>
        <begin position="127"/>
        <end position="147"/>
    </location>
</feature>
<feature type="transmembrane region" description="Helical" evidence="8">
    <location>
        <begin position="281"/>
        <end position="301"/>
    </location>
</feature>
<evidence type="ECO:0000256" key="6">
    <source>
        <dbReference type="ARBA" id="ARBA00022989"/>
    </source>
</evidence>
<dbReference type="Gene3D" id="1.20.1110.10">
    <property type="entry name" value="Calcium-transporting ATPase, transmembrane domain"/>
    <property type="match status" value="3"/>
</dbReference>
<dbReference type="EMBL" id="KK784921">
    <property type="protein sequence ID" value="KDO62245.1"/>
    <property type="molecule type" value="Genomic_DNA"/>
</dbReference>
<sequence>MEETCDREFRRFSIEQETVKKLAENDSYTTFHQSGRIQAIAASLETNLDIGISGQEMELRRRRQVFGSNGLTLSLENNCKHPASLHFGRLISDSIKDSTVILLLCCATLSLLLGIKRNGFEQGILDGAMVFVVISSVVCISSLFRFVKNWINELLVSKRTSRRAAVKVMRDGRVRQIAVSEVVVGDVVCLQTGDQVPADGLFVHGKNLKLDDGDDKLPCIFTGAKVVGGECSMLVTSVGENTETSMLMKLLSKDDRINRQDYKESKLQISVDRMGSRMEKIWLSLSLLVIVVQVLGCFAWGDDDHDPEPKGGVRSTVKEIMGEVVTKFIRRQGATSHNRYVEMLSILVFVSRDGLLPIGLFICLAYASKKLPCFRATARNLPVCSSLGLVTAICTGKTSDLSLDHANMAELWIATDNSFIKSTSADVLDALREAIATTSYDEAAVDDDDALLLWAKEFLDVDGDKMKQNCTVEAFNISKNRAGLLLKWNGSESDGDNSVHIHWRGSPEIILSMCTHYLDRHGTLQTLDEHKRDAFNNFIRDIEANHHSLRCISFACKRVEQQNEEEIIELTECGLTWLGLVRLKSAYASEVKQAIEDCRESAGIKIKLILEDDINIARLIAINSGLILKPGAEDHSNGYDAAVIEASVFRSSSEETRSLMVDNVRVMANASPLDKLLMVQCLKQKGEVVAVTGMSTRDAPSLKEADVGVSIGERSAQFARDCSDIVILDENFTTIAANLKWGRCVCNNIRKFIQLHLTVNAAAFAVNLVAAIFCGEIPLEPFQLLWVNLIMDVLGALALAAPVSLRVQLPAHATAAASASPLANKTVWRNIILQVLYQVFVLSATQLKGNELLQVQANKTDLKAIVFNSFVLCQVFVLINAREIEALNIFEGKGLHQNPWFLVIVGFIFILDIAVIEMVTVVTHGTRMDLKDWCVCIGIAVMTLPTGLVAKCIPMP</sequence>
<keyword evidence="3" id="KW-0479">Metal-binding</keyword>
<evidence type="ECO:0000313" key="11">
    <source>
        <dbReference type="EMBL" id="KDO62245.1"/>
    </source>
</evidence>
<feature type="transmembrane region" description="Helical" evidence="8">
    <location>
        <begin position="346"/>
        <end position="367"/>
    </location>
</feature>
<dbReference type="InterPro" id="IPR059000">
    <property type="entry name" value="ATPase_P-type_domA"/>
</dbReference>
<protein>
    <submittedName>
        <fullName evidence="11">Uncharacterized protein</fullName>
    </submittedName>
</protein>
<dbReference type="InterPro" id="IPR023299">
    <property type="entry name" value="ATPase_P-typ_cyto_dom_N"/>
</dbReference>
<dbReference type="SUPFAM" id="SSF56784">
    <property type="entry name" value="HAD-like"/>
    <property type="match status" value="1"/>
</dbReference>
<evidence type="ECO:0000259" key="10">
    <source>
        <dbReference type="Pfam" id="PF00689"/>
    </source>
</evidence>
<dbReference type="PRINTS" id="PR00119">
    <property type="entry name" value="CATATPASE"/>
</dbReference>
<evidence type="ECO:0000256" key="5">
    <source>
        <dbReference type="ARBA" id="ARBA00022842"/>
    </source>
</evidence>
<dbReference type="InterPro" id="IPR006068">
    <property type="entry name" value="ATPase_P-typ_cation-transptr_C"/>
</dbReference>
<dbReference type="Gene3D" id="3.40.1110.10">
    <property type="entry name" value="Calcium-transporting ATPase, cytoplasmic domain N"/>
    <property type="match status" value="1"/>
</dbReference>
<evidence type="ECO:0000256" key="8">
    <source>
        <dbReference type="SAM" id="Phobius"/>
    </source>
</evidence>
<evidence type="ECO:0000256" key="4">
    <source>
        <dbReference type="ARBA" id="ARBA00022837"/>
    </source>
</evidence>
<evidence type="ECO:0000259" key="9">
    <source>
        <dbReference type="Pfam" id="PF00122"/>
    </source>
</evidence>
<dbReference type="Pfam" id="PF13246">
    <property type="entry name" value="Cation_ATPase"/>
    <property type="match status" value="1"/>
</dbReference>
<dbReference type="Gene3D" id="2.70.150.10">
    <property type="entry name" value="Calcium-transporting ATPase, cytoplasmic transduction domain A"/>
    <property type="match status" value="1"/>
</dbReference>
<dbReference type="InterPro" id="IPR023214">
    <property type="entry name" value="HAD_sf"/>
</dbReference>
<dbReference type="SUPFAM" id="SSF81665">
    <property type="entry name" value="Calcium ATPase, transmembrane domain M"/>
    <property type="match status" value="1"/>
</dbReference>
<dbReference type="Proteomes" id="UP000027120">
    <property type="component" value="Unassembled WGS sequence"/>
</dbReference>
<keyword evidence="5" id="KW-0460">Magnesium</keyword>
<dbReference type="GO" id="GO:0046872">
    <property type="term" value="F:metal ion binding"/>
    <property type="evidence" value="ECO:0007669"/>
    <property type="project" value="UniProtKB-KW"/>
</dbReference>
<organism evidence="11 12">
    <name type="scientific">Citrus sinensis</name>
    <name type="common">Sweet orange</name>
    <name type="synonym">Citrus aurantium var. sinensis</name>
    <dbReference type="NCBI Taxonomy" id="2711"/>
    <lineage>
        <taxon>Eukaryota</taxon>
        <taxon>Viridiplantae</taxon>
        <taxon>Streptophyta</taxon>
        <taxon>Embryophyta</taxon>
        <taxon>Tracheophyta</taxon>
        <taxon>Spermatophyta</taxon>
        <taxon>Magnoliopsida</taxon>
        <taxon>eudicotyledons</taxon>
        <taxon>Gunneridae</taxon>
        <taxon>Pentapetalae</taxon>
        <taxon>rosids</taxon>
        <taxon>malvids</taxon>
        <taxon>Sapindales</taxon>
        <taxon>Rutaceae</taxon>
        <taxon>Aurantioideae</taxon>
        <taxon>Citrus</taxon>
    </lineage>
</organism>
<feature type="domain" description="P-type ATPase A" evidence="9">
    <location>
        <begin position="164"/>
        <end position="210"/>
    </location>
</feature>
<evidence type="ECO:0000256" key="7">
    <source>
        <dbReference type="ARBA" id="ARBA00023136"/>
    </source>
</evidence>
<dbReference type="Gene3D" id="3.40.50.1000">
    <property type="entry name" value="HAD superfamily/HAD-like"/>
    <property type="match status" value="1"/>
</dbReference>
<dbReference type="PANTHER" id="PTHR24093:SF432">
    <property type="entry name" value="CALCIUM-TRANSPORTING ATPASE 12, PLASMA MEMBRANE-TYPE-LIKE"/>
    <property type="match status" value="1"/>
</dbReference>
<gene>
    <name evidence="11" type="ORF">CISIN_1g043517mg</name>
</gene>
<proteinExistence type="predicted"/>
<feature type="transmembrane region" description="Helical" evidence="8">
    <location>
        <begin position="864"/>
        <end position="881"/>
    </location>
</feature>
<dbReference type="SMR" id="A0A067F801"/>
<keyword evidence="4" id="KW-0106">Calcium</keyword>
<dbReference type="STRING" id="2711.A0A067F801"/>
<dbReference type="PANTHER" id="PTHR24093">
    <property type="entry name" value="CATION TRANSPORTING ATPASE"/>
    <property type="match status" value="1"/>
</dbReference>
<dbReference type="GO" id="GO:0005524">
    <property type="term" value="F:ATP binding"/>
    <property type="evidence" value="ECO:0007669"/>
    <property type="project" value="InterPro"/>
</dbReference>
<keyword evidence="7 8" id="KW-0472">Membrane</keyword>
<dbReference type="InterPro" id="IPR001757">
    <property type="entry name" value="P_typ_ATPase"/>
</dbReference>
<dbReference type="SUPFAM" id="SSF81660">
    <property type="entry name" value="Metal cation-transporting ATPase, ATP-binding domain N"/>
    <property type="match status" value="1"/>
</dbReference>
<keyword evidence="6 8" id="KW-1133">Transmembrane helix</keyword>
<feature type="transmembrane region" description="Helical" evidence="8">
    <location>
        <begin position="757"/>
        <end position="779"/>
    </location>
</feature>
<feature type="transmembrane region" description="Helical" evidence="8">
    <location>
        <begin position="99"/>
        <end position="115"/>
    </location>
</feature>
<feature type="domain" description="Cation-transporting P-type ATPase C-terminal" evidence="10">
    <location>
        <begin position="777"/>
        <end position="951"/>
    </location>
</feature>
<dbReference type="GO" id="GO:0016887">
    <property type="term" value="F:ATP hydrolysis activity"/>
    <property type="evidence" value="ECO:0007669"/>
    <property type="project" value="InterPro"/>
</dbReference>
<feature type="transmembrane region" description="Helical" evidence="8">
    <location>
        <begin position="785"/>
        <end position="805"/>
    </location>
</feature>
<dbReference type="Pfam" id="PF00122">
    <property type="entry name" value="E1-E2_ATPase"/>
    <property type="match status" value="1"/>
</dbReference>
<dbReference type="NCBIfam" id="TIGR01494">
    <property type="entry name" value="ATPase_P-type"/>
    <property type="match status" value="1"/>
</dbReference>
<dbReference type="InterPro" id="IPR023298">
    <property type="entry name" value="ATPase_P-typ_TM_dom_sf"/>
</dbReference>
<dbReference type="Pfam" id="PF00689">
    <property type="entry name" value="Cation_ATPase_C"/>
    <property type="match status" value="1"/>
</dbReference>
<dbReference type="AlphaFoldDB" id="A0A067F801"/>
<feature type="transmembrane region" description="Helical" evidence="8">
    <location>
        <begin position="930"/>
        <end position="950"/>
    </location>
</feature>
<reference evidence="11 12" key="1">
    <citation type="submission" date="2014-04" db="EMBL/GenBank/DDBJ databases">
        <authorList>
            <consortium name="International Citrus Genome Consortium"/>
            <person name="Gmitter F."/>
            <person name="Chen C."/>
            <person name="Farmerie W."/>
            <person name="Harkins T."/>
            <person name="Desany B."/>
            <person name="Mohiuddin M."/>
            <person name="Kodira C."/>
            <person name="Borodovsky M."/>
            <person name="Lomsadze A."/>
            <person name="Burns P."/>
            <person name="Jenkins J."/>
            <person name="Prochnik S."/>
            <person name="Shu S."/>
            <person name="Chapman J."/>
            <person name="Pitluck S."/>
            <person name="Schmutz J."/>
            <person name="Rokhsar D."/>
        </authorList>
    </citation>
    <scope>NUCLEOTIDE SEQUENCE</scope>
</reference>
<evidence type="ECO:0000256" key="3">
    <source>
        <dbReference type="ARBA" id="ARBA00022723"/>
    </source>
</evidence>
<feature type="transmembrane region" description="Helical" evidence="8">
    <location>
        <begin position="901"/>
        <end position="924"/>
    </location>
</feature>
<evidence type="ECO:0000256" key="1">
    <source>
        <dbReference type="ARBA" id="ARBA00004370"/>
    </source>
</evidence>
<dbReference type="GO" id="GO:0005388">
    <property type="term" value="F:P-type calcium transporter activity"/>
    <property type="evidence" value="ECO:0000318"/>
    <property type="project" value="GO_Central"/>
</dbReference>
<keyword evidence="2 8" id="KW-0812">Transmembrane</keyword>
<comment type="subcellular location">
    <subcellularLocation>
        <location evidence="1">Membrane</location>
    </subcellularLocation>
</comment>
<name>A0A067F801_CITSI</name>
<dbReference type="InterPro" id="IPR008250">
    <property type="entry name" value="ATPase_P-typ_transduc_dom_A_sf"/>
</dbReference>
<dbReference type="InterPro" id="IPR036412">
    <property type="entry name" value="HAD-like_sf"/>
</dbReference>
<dbReference type="SUPFAM" id="SSF81653">
    <property type="entry name" value="Calcium ATPase, transduction domain A"/>
    <property type="match status" value="1"/>
</dbReference>